<keyword evidence="5" id="KW-1185">Reference proteome</keyword>
<dbReference type="Pfam" id="PF04333">
    <property type="entry name" value="MlaA"/>
    <property type="match status" value="1"/>
</dbReference>
<evidence type="ECO:0000313" key="4">
    <source>
        <dbReference type="EMBL" id="MDT9002130.1"/>
    </source>
</evidence>
<keyword evidence="4" id="KW-0449">Lipoprotein</keyword>
<feature type="chain" id="PRO_5045882738" evidence="3">
    <location>
        <begin position="28"/>
        <end position="251"/>
    </location>
</feature>
<comment type="similarity">
    <text evidence="1">Belongs to the MlaA family.</text>
</comment>
<evidence type="ECO:0000313" key="5">
    <source>
        <dbReference type="Proteomes" id="UP001246372"/>
    </source>
</evidence>
<evidence type="ECO:0000256" key="1">
    <source>
        <dbReference type="ARBA" id="ARBA00010634"/>
    </source>
</evidence>
<proteinExistence type="inferred from homology"/>
<dbReference type="RefSeq" id="WP_315653019.1">
    <property type="nucleotide sequence ID" value="NZ_JAVXZY010000013.1"/>
</dbReference>
<dbReference type="Proteomes" id="UP001246372">
    <property type="component" value="Unassembled WGS sequence"/>
</dbReference>
<keyword evidence="2 3" id="KW-0732">Signal</keyword>
<dbReference type="EMBL" id="JAVXZY010000013">
    <property type="protein sequence ID" value="MDT9002130.1"/>
    <property type="molecule type" value="Genomic_DNA"/>
</dbReference>
<dbReference type="PANTHER" id="PTHR30035">
    <property type="entry name" value="LIPOPROTEIN VACJ-RELATED"/>
    <property type="match status" value="1"/>
</dbReference>
<evidence type="ECO:0000256" key="3">
    <source>
        <dbReference type="SAM" id="SignalP"/>
    </source>
</evidence>
<dbReference type="PANTHER" id="PTHR30035:SF3">
    <property type="entry name" value="INTERMEMBRANE PHOSPHOLIPID TRANSPORT SYSTEM LIPOPROTEIN MLAA"/>
    <property type="match status" value="1"/>
</dbReference>
<evidence type="ECO:0000256" key="2">
    <source>
        <dbReference type="ARBA" id="ARBA00022729"/>
    </source>
</evidence>
<organism evidence="4 5">
    <name type="scientific">Roseateles aquae</name>
    <dbReference type="NCBI Taxonomy" id="3077235"/>
    <lineage>
        <taxon>Bacteria</taxon>
        <taxon>Pseudomonadati</taxon>
        <taxon>Pseudomonadota</taxon>
        <taxon>Betaproteobacteria</taxon>
        <taxon>Burkholderiales</taxon>
        <taxon>Sphaerotilaceae</taxon>
        <taxon>Roseateles</taxon>
    </lineage>
</organism>
<dbReference type="PRINTS" id="PR01805">
    <property type="entry name" value="VACJLIPOPROT"/>
</dbReference>
<sequence length="251" mass="27398">MSWVAACRGVLRLSAIFALVLSVTACASLRGPGAAGQKLDPWENWNRKVFSFNESIDKHLLKPVATAYSEIVPAPARLAADNFFSNVGDAWSAINLVLQGRFKLAVQQTMRFAVNSTLGFAGLIDIASEAGLERNTEDLGKTFGRWGFGTGAYIVWPLFGPSSVRDSLALPWDRAATPALLFREGQSKVAIYSLQTINARANFLRAGEMLEGIALDKYTFIRDAYLQRRGSFADDEEYEVVTSPVPGDGKP</sequence>
<comment type="caution">
    <text evidence="4">The sequence shown here is derived from an EMBL/GenBank/DDBJ whole genome shotgun (WGS) entry which is preliminary data.</text>
</comment>
<gene>
    <name evidence="4" type="ORF">RQP53_22820</name>
</gene>
<protein>
    <submittedName>
        <fullName evidence="4">VacJ family lipoprotein</fullName>
    </submittedName>
</protein>
<accession>A0ABU3PHT0</accession>
<feature type="signal peptide" evidence="3">
    <location>
        <begin position="1"/>
        <end position="27"/>
    </location>
</feature>
<dbReference type="InterPro" id="IPR007428">
    <property type="entry name" value="MlaA"/>
</dbReference>
<reference evidence="4" key="1">
    <citation type="submission" date="2023-09" db="EMBL/GenBank/DDBJ databases">
        <title>Paucibacter sp. APW11 Genome sequencing and assembly.</title>
        <authorList>
            <person name="Kim I."/>
        </authorList>
    </citation>
    <scope>NUCLEOTIDE SEQUENCE</scope>
    <source>
        <strain evidence="4">APW11</strain>
    </source>
</reference>
<name>A0ABU3PHT0_9BURK</name>